<keyword evidence="2" id="KW-1185">Reference proteome</keyword>
<comment type="caution">
    <text evidence="1">The sequence shown here is derived from an EMBL/GenBank/DDBJ whole genome shotgun (WGS) entry which is preliminary data.</text>
</comment>
<organism evidence="1 2">
    <name type="scientific">Vermiconidia calcicola</name>
    <dbReference type="NCBI Taxonomy" id="1690605"/>
    <lineage>
        <taxon>Eukaryota</taxon>
        <taxon>Fungi</taxon>
        <taxon>Dikarya</taxon>
        <taxon>Ascomycota</taxon>
        <taxon>Pezizomycotina</taxon>
        <taxon>Dothideomycetes</taxon>
        <taxon>Dothideomycetidae</taxon>
        <taxon>Mycosphaerellales</taxon>
        <taxon>Extremaceae</taxon>
        <taxon>Vermiconidia</taxon>
    </lineage>
</organism>
<evidence type="ECO:0000313" key="1">
    <source>
        <dbReference type="EMBL" id="KAK3725952.1"/>
    </source>
</evidence>
<dbReference type="EMBL" id="JAUTXU010000001">
    <property type="protein sequence ID" value="KAK3725952.1"/>
    <property type="molecule type" value="Genomic_DNA"/>
</dbReference>
<protein>
    <submittedName>
        <fullName evidence="1">Uncharacterized protein</fullName>
    </submittedName>
</protein>
<sequence>MDDYSPSQPKLSFRSHQKDELQQLALKFFDKGACKWTDKQLEAARELVYFFDQSHVRADFEQVPQEQLKHLVDRFSELCFPDGLRGTQVEWINDDTAAQLLEHRKTTAAHIKWPIYRDVLIHEMVHAFISKYMRSDLKDGCGHGSLWQILAEAVECRLEAELGWANLDLGRATSLVQEHKASKSTGLSLSQDDLLRCFGSGFVYNHGNNKLVSMLDIPRLGPKDYEAYVDTSQMREDGGRYLPLAEQRELWRNGMHS</sequence>
<evidence type="ECO:0000313" key="2">
    <source>
        <dbReference type="Proteomes" id="UP001281147"/>
    </source>
</evidence>
<name>A0ACC3NZ30_9PEZI</name>
<proteinExistence type="predicted"/>
<reference evidence="1" key="1">
    <citation type="submission" date="2023-07" db="EMBL/GenBank/DDBJ databases">
        <title>Black Yeasts Isolated from many extreme environments.</title>
        <authorList>
            <person name="Coleine C."/>
            <person name="Stajich J.E."/>
            <person name="Selbmann L."/>
        </authorList>
    </citation>
    <scope>NUCLEOTIDE SEQUENCE</scope>
    <source>
        <strain evidence="1">CCFEE 5714</strain>
    </source>
</reference>
<dbReference type="Proteomes" id="UP001281147">
    <property type="component" value="Unassembled WGS sequence"/>
</dbReference>
<gene>
    <name evidence="1" type="ORF">LTR37_000100</name>
</gene>
<accession>A0ACC3NZ30</accession>